<proteinExistence type="inferred from homology"/>
<dbReference type="CDD" id="cd06464">
    <property type="entry name" value="ACD_sHsps-like"/>
    <property type="match status" value="1"/>
</dbReference>
<dbReference type="SUPFAM" id="SSF49764">
    <property type="entry name" value="HSP20-like chaperones"/>
    <property type="match status" value="1"/>
</dbReference>
<dbReference type="AlphaFoldDB" id="A0A8S9GEJ2"/>
<comment type="similarity">
    <text evidence="1 2">Belongs to the small heat shock protein (HSP20) family.</text>
</comment>
<evidence type="ECO:0000313" key="6">
    <source>
        <dbReference type="Proteomes" id="UP000712281"/>
    </source>
</evidence>
<organism evidence="5 6">
    <name type="scientific">Brassica cretica</name>
    <name type="common">Mustard</name>
    <dbReference type="NCBI Taxonomy" id="69181"/>
    <lineage>
        <taxon>Eukaryota</taxon>
        <taxon>Viridiplantae</taxon>
        <taxon>Streptophyta</taxon>
        <taxon>Embryophyta</taxon>
        <taxon>Tracheophyta</taxon>
        <taxon>Spermatophyta</taxon>
        <taxon>Magnoliopsida</taxon>
        <taxon>eudicotyledons</taxon>
        <taxon>Gunneridae</taxon>
        <taxon>Pentapetalae</taxon>
        <taxon>rosids</taxon>
        <taxon>malvids</taxon>
        <taxon>Brassicales</taxon>
        <taxon>Brassicaceae</taxon>
        <taxon>Brassiceae</taxon>
        <taxon>Brassica</taxon>
    </lineage>
</organism>
<sequence length="176" mass="20066">MLRRQRPGGGRHPPPLTPTVSKFKPRAQWNNSGSSIILYVNLPGFYRDQVEIKKDEKTRAIYIQGQRPLSTHTKARFNEVYRVPESCDMTKLNTSFSHGLLTIEFPAVVEGEKTEKAGKQFVNISCHDGTLFELWNNVYQLVRFQRNEDCLIIGCALQAVARFDDHSLILVADCLD</sequence>
<name>A0A8S9GEJ2_BRACR</name>
<dbReference type="InterPro" id="IPR008978">
    <property type="entry name" value="HSP20-like_chaperone"/>
</dbReference>
<evidence type="ECO:0000256" key="3">
    <source>
        <dbReference type="SAM" id="MobiDB-lite"/>
    </source>
</evidence>
<comment type="caution">
    <text evidence="5">The sequence shown here is derived from an EMBL/GenBank/DDBJ whole genome shotgun (WGS) entry which is preliminary data.</text>
</comment>
<feature type="domain" description="SHSP" evidence="4">
    <location>
        <begin position="18"/>
        <end position="125"/>
    </location>
</feature>
<gene>
    <name evidence="5" type="ORF">F2Q68_00032991</name>
</gene>
<dbReference type="PROSITE" id="PS01031">
    <property type="entry name" value="SHSP"/>
    <property type="match status" value="1"/>
</dbReference>
<accession>A0A8S9GEJ2</accession>
<evidence type="ECO:0000256" key="2">
    <source>
        <dbReference type="RuleBase" id="RU003616"/>
    </source>
</evidence>
<protein>
    <recommendedName>
        <fullName evidence="4">SHSP domain-containing protein</fullName>
    </recommendedName>
</protein>
<dbReference type="Pfam" id="PF00011">
    <property type="entry name" value="HSP20"/>
    <property type="match status" value="1"/>
</dbReference>
<feature type="region of interest" description="Disordered" evidence="3">
    <location>
        <begin position="1"/>
        <end position="25"/>
    </location>
</feature>
<dbReference type="Gene3D" id="2.60.40.790">
    <property type="match status" value="1"/>
</dbReference>
<dbReference type="InterPro" id="IPR002068">
    <property type="entry name" value="A-crystallin/Hsp20_dom"/>
</dbReference>
<reference evidence="5" key="1">
    <citation type="submission" date="2019-12" db="EMBL/GenBank/DDBJ databases">
        <title>Genome sequencing and annotation of Brassica cretica.</title>
        <authorList>
            <person name="Studholme D.J."/>
            <person name="Sarris P.F."/>
        </authorList>
    </citation>
    <scope>NUCLEOTIDE SEQUENCE</scope>
    <source>
        <strain evidence="5">PFS-001/15</strain>
        <tissue evidence="5">Leaf</tissue>
    </source>
</reference>
<dbReference type="Proteomes" id="UP000712281">
    <property type="component" value="Unassembled WGS sequence"/>
</dbReference>
<evidence type="ECO:0000256" key="1">
    <source>
        <dbReference type="PROSITE-ProRule" id="PRU00285"/>
    </source>
</evidence>
<evidence type="ECO:0000259" key="4">
    <source>
        <dbReference type="PROSITE" id="PS01031"/>
    </source>
</evidence>
<dbReference type="EMBL" id="QGKW02002005">
    <property type="protein sequence ID" value="KAF2544411.1"/>
    <property type="molecule type" value="Genomic_DNA"/>
</dbReference>
<evidence type="ECO:0000313" key="5">
    <source>
        <dbReference type="EMBL" id="KAF2544411.1"/>
    </source>
</evidence>